<feature type="transmembrane region" description="Helical" evidence="1">
    <location>
        <begin position="149"/>
        <end position="172"/>
    </location>
</feature>
<dbReference type="EMBL" id="QXFM01000140">
    <property type="protein sequence ID" value="RIV80925.1"/>
    <property type="molecule type" value="Genomic_DNA"/>
</dbReference>
<keyword evidence="1" id="KW-0812">Transmembrane</keyword>
<keyword evidence="1" id="KW-0472">Membrane</keyword>
<sequence>MLARTSAKPVSRKPPGVRRWFEWHSWVGVVTGLLLFIICWSGTFATISNELDWLTTPAMRVSAGETAPPDVIDIHDAVARAMPDATIINVWAPDRAHFAALVHATMPDGQMRHVYVDPASLEVTGSTSALTTQRFFRDLHMDFFGLLGWGKFAVCIFAIPLLISALTPLLFYKRWWRRFFDLRTDKGPKVFWSSLHKVTGLWSLWFALVIGITGTWYLVEETRLKAIDGKFALVDSYPLAVHQLAELNCEDSEELPFEKLIAAAQRHAPGLKITGASADRAGYFYVEGQTDALLVRDRANKMFLDPATGKVVYYQTAADLSPYWRWTHMADPIHFGTWGGLTTKILWCLSGLALSGLSLTGGWLHLQRLLNKRPGMRWRGTALAAGTGIAITLYCLAVAVVAAFTAGPPQGAAWPGVTLGTAVIGAIWFASTFGVGLSWIYCLRPRSLQRRR</sequence>
<evidence type="ECO:0000256" key="1">
    <source>
        <dbReference type="SAM" id="Phobius"/>
    </source>
</evidence>
<feature type="transmembrane region" description="Helical" evidence="1">
    <location>
        <begin position="378"/>
        <end position="405"/>
    </location>
</feature>
<feature type="transmembrane region" description="Helical" evidence="1">
    <location>
        <begin position="21"/>
        <end position="47"/>
    </location>
</feature>
<keyword evidence="1" id="KW-1133">Transmembrane helix</keyword>
<dbReference type="PANTHER" id="PTHR34219:SF8">
    <property type="entry name" value="PEPSY DOMAIN-CONTAINING PROTEIN"/>
    <property type="match status" value="1"/>
</dbReference>
<proteinExistence type="predicted"/>
<dbReference type="Pfam" id="PF03929">
    <property type="entry name" value="PepSY_TM"/>
    <property type="match status" value="1"/>
</dbReference>
<evidence type="ECO:0000313" key="2">
    <source>
        <dbReference type="EMBL" id="RIV80925.1"/>
    </source>
</evidence>
<reference evidence="2 3" key="1">
    <citation type="submission" date="2018-08" db="EMBL/GenBank/DDBJ databases">
        <title>Erythrobacter zhengii sp.nov., a bacterium isolated from deep-sea sediment.</title>
        <authorList>
            <person name="Fang C."/>
            <person name="Wu Y.-H."/>
            <person name="Sun C."/>
            <person name="Wang H."/>
            <person name="Cheng H."/>
            <person name="Meng F.-X."/>
            <person name="Wang C.-S."/>
            <person name="Xu X.-W."/>
        </authorList>
    </citation>
    <scope>NUCLEOTIDE SEQUENCE [LARGE SCALE GENOMIC DNA]</scope>
    <source>
        <strain evidence="2 3">CCTCC AB 2015396</strain>
    </source>
</reference>
<evidence type="ECO:0000313" key="3">
    <source>
        <dbReference type="Proteomes" id="UP000265366"/>
    </source>
</evidence>
<dbReference type="OrthoDB" id="6307929at2"/>
<dbReference type="Proteomes" id="UP000265366">
    <property type="component" value="Unassembled WGS sequence"/>
</dbReference>
<organism evidence="2 3">
    <name type="scientific">Aurantiacibacter xanthus</name>
    <dbReference type="NCBI Taxonomy" id="1784712"/>
    <lineage>
        <taxon>Bacteria</taxon>
        <taxon>Pseudomonadati</taxon>
        <taxon>Pseudomonadota</taxon>
        <taxon>Alphaproteobacteria</taxon>
        <taxon>Sphingomonadales</taxon>
        <taxon>Erythrobacteraceae</taxon>
        <taxon>Aurantiacibacter</taxon>
    </lineage>
</organism>
<dbReference type="PANTHER" id="PTHR34219">
    <property type="entry name" value="IRON-REGULATED INNER MEMBRANE PROTEIN-RELATED"/>
    <property type="match status" value="1"/>
</dbReference>
<dbReference type="AlphaFoldDB" id="A0A3A1NZ13"/>
<accession>A0A3A1NZ13</accession>
<feature type="transmembrane region" description="Helical" evidence="1">
    <location>
        <begin position="199"/>
        <end position="219"/>
    </location>
</feature>
<comment type="caution">
    <text evidence="2">The sequence shown here is derived from an EMBL/GenBank/DDBJ whole genome shotgun (WGS) entry which is preliminary data.</text>
</comment>
<name>A0A3A1NZ13_9SPHN</name>
<dbReference type="InterPro" id="IPR005625">
    <property type="entry name" value="PepSY-ass_TM"/>
</dbReference>
<protein>
    <submittedName>
        <fullName evidence="2">Peptidase</fullName>
    </submittedName>
</protein>
<feature type="transmembrane region" description="Helical" evidence="1">
    <location>
        <begin position="417"/>
        <end position="442"/>
    </location>
</feature>
<gene>
    <name evidence="2" type="ORF">D2V17_18675</name>
</gene>
<keyword evidence="3" id="KW-1185">Reference proteome</keyword>